<reference evidence="8" key="1">
    <citation type="submission" date="2018-05" db="EMBL/GenBank/DDBJ databases">
        <title>Bacterial isolates from healthy term breastfed infants carrying antibiotic resistance genes.</title>
        <authorList>
            <person name="Casaburi G."/>
        </authorList>
    </citation>
    <scope>NUCLEOTIDE SEQUENCE [LARGE SCALE GENOMIC DNA]</scope>
    <source>
        <strain evidence="8">7084_4</strain>
    </source>
</reference>
<keyword evidence="3" id="KW-0813">Transport</keyword>
<keyword evidence="5 6" id="KW-0472">Membrane</keyword>
<keyword evidence="4 6" id="KW-1133">Transmembrane helix</keyword>
<gene>
    <name evidence="8" type="ORF">DMB90_14895</name>
</gene>
<dbReference type="Pfam" id="PF01545">
    <property type="entry name" value="Cation_efflux"/>
    <property type="match status" value="1"/>
</dbReference>
<dbReference type="PANTHER" id="PTHR11562">
    <property type="entry name" value="CATION EFFLUX PROTEIN/ ZINC TRANSPORTER"/>
    <property type="match status" value="1"/>
</dbReference>
<dbReference type="PANTHER" id="PTHR11562:SF17">
    <property type="entry name" value="RE54080P-RELATED"/>
    <property type="match status" value="1"/>
</dbReference>
<protein>
    <recommendedName>
        <fullName evidence="7">Cation efflux protein transmembrane domain-containing protein</fullName>
    </recommendedName>
</protein>
<dbReference type="InterPro" id="IPR027469">
    <property type="entry name" value="Cation_efflux_TMD_sf"/>
</dbReference>
<dbReference type="GO" id="GO:0005385">
    <property type="term" value="F:zinc ion transmembrane transporter activity"/>
    <property type="evidence" value="ECO:0007669"/>
    <property type="project" value="TreeGrafter"/>
</dbReference>
<dbReference type="AlphaFoldDB" id="A0A5P6AA33"/>
<organism evidence="8">
    <name type="scientific">Raoultella planticola</name>
    <name type="common">Klebsiella planticola</name>
    <dbReference type="NCBI Taxonomy" id="575"/>
    <lineage>
        <taxon>Bacteria</taxon>
        <taxon>Pseudomonadati</taxon>
        <taxon>Pseudomonadota</taxon>
        <taxon>Gammaproteobacteria</taxon>
        <taxon>Enterobacterales</taxon>
        <taxon>Enterobacteriaceae</taxon>
        <taxon>Klebsiella/Raoultella group</taxon>
        <taxon>Raoultella</taxon>
    </lineage>
</organism>
<feature type="transmembrane region" description="Helical" evidence="6">
    <location>
        <begin position="58"/>
        <end position="78"/>
    </location>
</feature>
<feature type="transmembrane region" description="Helical" evidence="6">
    <location>
        <begin position="90"/>
        <end position="111"/>
    </location>
</feature>
<feature type="transmembrane region" description="Helical" evidence="6">
    <location>
        <begin position="123"/>
        <end position="146"/>
    </location>
</feature>
<evidence type="ECO:0000256" key="2">
    <source>
        <dbReference type="ARBA" id="ARBA00022692"/>
    </source>
</evidence>
<keyword evidence="3" id="KW-0862">Zinc</keyword>
<evidence type="ECO:0000256" key="6">
    <source>
        <dbReference type="SAM" id="Phobius"/>
    </source>
</evidence>
<dbReference type="InterPro" id="IPR058533">
    <property type="entry name" value="Cation_efflux_TM"/>
</dbReference>
<keyword evidence="3" id="KW-0864">Zinc transport</keyword>
<keyword evidence="2 6" id="KW-0812">Transmembrane</keyword>
<keyword evidence="3" id="KW-0406">Ion transport</keyword>
<feature type="transmembrane region" description="Helical" evidence="6">
    <location>
        <begin position="20"/>
        <end position="37"/>
    </location>
</feature>
<dbReference type="SUPFAM" id="SSF161111">
    <property type="entry name" value="Cation efflux protein transmembrane domain-like"/>
    <property type="match status" value="1"/>
</dbReference>
<feature type="domain" description="Cation efflux protein transmembrane" evidence="7">
    <location>
        <begin position="1"/>
        <end position="181"/>
    </location>
</feature>
<sequence>MLVEAIGGVVSGSLALLADAGHMLTDSAALLFALLAVRFASRPQHPPHVRLAAPDHPAAFVNAIALVVITILIVWEAIQRFNHPQPVAGTTMMVIAVAGLLANILAFWILHRGSEASNLNVRAAALHVLGDLLGSVGAIIAAIVILTTGWTPIDPILSVLVSCLVLRSARRLLQESLNELLEGAPRSLDVEGLKRDLRRSVAEVRDVHHVHVWLVGEKRS</sequence>
<dbReference type="InterPro" id="IPR050681">
    <property type="entry name" value="CDF/SLC30A"/>
</dbReference>
<evidence type="ECO:0000256" key="5">
    <source>
        <dbReference type="ARBA" id="ARBA00023136"/>
    </source>
</evidence>
<dbReference type="InterPro" id="IPR002524">
    <property type="entry name" value="Cation_efflux"/>
</dbReference>
<evidence type="ECO:0000256" key="1">
    <source>
        <dbReference type="ARBA" id="ARBA00004141"/>
    </source>
</evidence>
<accession>A0A5P6AA33</accession>
<evidence type="ECO:0000259" key="7">
    <source>
        <dbReference type="Pfam" id="PF01545"/>
    </source>
</evidence>
<comment type="subcellular location">
    <subcellularLocation>
        <location evidence="1">Membrane</location>
        <topology evidence="1">Multi-pass membrane protein</topology>
    </subcellularLocation>
</comment>
<dbReference type="NCBIfam" id="TIGR01297">
    <property type="entry name" value="CDF"/>
    <property type="match status" value="1"/>
</dbReference>
<evidence type="ECO:0000256" key="4">
    <source>
        <dbReference type="ARBA" id="ARBA00022989"/>
    </source>
</evidence>
<evidence type="ECO:0000256" key="3">
    <source>
        <dbReference type="ARBA" id="ARBA00022906"/>
    </source>
</evidence>
<evidence type="ECO:0000313" key="8">
    <source>
        <dbReference type="EMBL" id="QFG76819.1"/>
    </source>
</evidence>
<dbReference type="Gene3D" id="1.20.1510.10">
    <property type="entry name" value="Cation efflux protein transmembrane domain"/>
    <property type="match status" value="1"/>
</dbReference>
<name>A0A5P6AA33_RAOPL</name>
<dbReference type="EMBL" id="CP029752">
    <property type="protein sequence ID" value="QFG76819.1"/>
    <property type="molecule type" value="Genomic_DNA"/>
</dbReference>
<dbReference type="GO" id="GO:0005886">
    <property type="term" value="C:plasma membrane"/>
    <property type="evidence" value="ECO:0007669"/>
    <property type="project" value="TreeGrafter"/>
</dbReference>
<proteinExistence type="predicted"/>